<evidence type="ECO:0000313" key="1">
    <source>
        <dbReference type="EMBL" id="CAH0053756.1"/>
    </source>
</evidence>
<dbReference type="SUPFAM" id="SSF56112">
    <property type="entry name" value="Protein kinase-like (PK-like)"/>
    <property type="match status" value="1"/>
</dbReference>
<keyword evidence="2" id="KW-1185">Reference proteome</keyword>
<proteinExistence type="predicted"/>
<dbReference type="AlphaFoldDB" id="A0A9N9ZDW9"/>
<reference evidence="2" key="1">
    <citation type="submission" date="2019-06" db="EMBL/GenBank/DDBJ databases">
        <authorList>
            <person name="Broberg M."/>
        </authorList>
    </citation>
    <scope>NUCLEOTIDE SEQUENCE [LARGE SCALE GENOMIC DNA]</scope>
</reference>
<gene>
    <name evidence="1" type="ORF">CSOL1703_00005632</name>
</gene>
<dbReference type="OrthoDB" id="5134445at2759"/>
<dbReference type="Proteomes" id="UP000775872">
    <property type="component" value="Unassembled WGS sequence"/>
</dbReference>
<comment type="caution">
    <text evidence="1">The sequence shown here is derived from an EMBL/GenBank/DDBJ whole genome shotgun (WGS) entry which is preliminary data.</text>
</comment>
<dbReference type="EMBL" id="CABFOC020000045">
    <property type="protein sequence ID" value="CAH0053756.1"/>
    <property type="molecule type" value="Genomic_DNA"/>
</dbReference>
<name>A0A9N9ZDW9_9HYPO</name>
<dbReference type="InterPro" id="IPR011009">
    <property type="entry name" value="Kinase-like_dom_sf"/>
</dbReference>
<organism evidence="1 2">
    <name type="scientific">Clonostachys solani</name>
    <dbReference type="NCBI Taxonomy" id="160281"/>
    <lineage>
        <taxon>Eukaryota</taxon>
        <taxon>Fungi</taxon>
        <taxon>Dikarya</taxon>
        <taxon>Ascomycota</taxon>
        <taxon>Pezizomycotina</taxon>
        <taxon>Sordariomycetes</taxon>
        <taxon>Hypocreomycetidae</taxon>
        <taxon>Hypocreales</taxon>
        <taxon>Bionectriaceae</taxon>
        <taxon>Clonostachys</taxon>
    </lineage>
</organism>
<reference evidence="1 2" key="2">
    <citation type="submission" date="2021-10" db="EMBL/GenBank/DDBJ databases">
        <authorList>
            <person name="Piombo E."/>
        </authorList>
    </citation>
    <scope>NUCLEOTIDE SEQUENCE [LARGE SCALE GENOMIC DNA]</scope>
</reference>
<protein>
    <recommendedName>
        <fullName evidence="3">Protein kinase domain-containing protein</fullName>
    </recommendedName>
</protein>
<evidence type="ECO:0000313" key="2">
    <source>
        <dbReference type="Proteomes" id="UP000775872"/>
    </source>
</evidence>
<sequence>MLAGSEIMSSYQNAESLSLLAGPERAPLKVKIRKLIIPFTLSCAMVVDILDAPGNLSLPTTAFLKLYDRRFATQRRQDQKVDDPWTPNIDLELLEYSRNGEAEKFLADYEDDPENNEFDHDWPRAKKETYLADLMKEQFETETKVYDALIKHQGTYIPKLFTTVILDFSTEKDAGRPPHLFYAYGILIEFIDGFMASQINQFAKAKDWEFLVNEASKVVGAVFNDVPIVNQDIRPANMMICQTDGEPRYRLVLIDFGQCEFRDGETDEEWGRIKHTQDEEGAMGYVIVLQLRNKTGVEVKYVWPRTWVDFAETEEETLHLMSKDTEKKADS</sequence>
<evidence type="ECO:0008006" key="3">
    <source>
        <dbReference type="Google" id="ProtNLM"/>
    </source>
</evidence>
<accession>A0A9N9ZDW9</accession>